<dbReference type="RefSeq" id="WP_010389065.1">
    <property type="nucleotide sequence ID" value="NZ_BPKT01000001.1"/>
</dbReference>
<accession>A0ABP2BC81</accession>
<protein>
    <submittedName>
        <fullName evidence="1">ABC transport protein, ATP-binding subunit</fullName>
    </submittedName>
</protein>
<gene>
    <name evidence="1" type="ORF">C122C_1428</name>
</gene>
<keyword evidence="1" id="KW-0067">ATP-binding</keyword>
<dbReference type="InterPro" id="IPR027417">
    <property type="entry name" value="P-loop_NTPase"/>
</dbReference>
<dbReference type="GO" id="GO:0005524">
    <property type="term" value="F:ATP binding"/>
    <property type="evidence" value="ECO:0007669"/>
    <property type="project" value="UniProtKB-KW"/>
</dbReference>
<dbReference type="CDD" id="cd00267">
    <property type="entry name" value="ABC_ATPase"/>
    <property type="match status" value="1"/>
</dbReference>
<dbReference type="Proteomes" id="UP000199271">
    <property type="component" value="Unassembled WGS sequence"/>
</dbReference>
<dbReference type="GeneID" id="79851220"/>
<keyword evidence="2" id="KW-1185">Reference proteome</keyword>
<keyword evidence="1" id="KW-0547">Nucleotide-binding</keyword>
<dbReference type="Gene3D" id="3.40.50.300">
    <property type="entry name" value="P-loop containing nucleotide triphosphate hydrolases"/>
    <property type="match status" value="1"/>
</dbReference>
<comment type="caution">
    <text evidence="1">The sequence shown here is derived from an EMBL/GenBank/DDBJ whole genome shotgun (WGS) entry which is preliminary data.</text>
</comment>
<name>A0ABP2BC81_9LACO</name>
<sequence>MLEIKNLSVTYGSKVALTVPNLTINKGEIIGVMGNQDLGNQR</sequence>
<organism evidence="1 2">
    <name type="scientific">Leuconostoc gasicomitatum</name>
    <dbReference type="NCBI Taxonomy" id="115778"/>
    <lineage>
        <taxon>Bacteria</taxon>
        <taxon>Bacillati</taxon>
        <taxon>Bacillota</taxon>
        <taxon>Bacilli</taxon>
        <taxon>Lactobacillales</taxon>
        <taxon>Lactobacillaceae</taxon>
        <taxon>Leuconostoc</taxon>
        <taxon>Leuconostoc gelidum group</taxon>
    </lineage>
</organism>
<evidence type="ECO:0000313" key="1">
    <source>
        <dbReference type="EMBL" id="CUW16015.1"/>
    </source>
</evidence>
<proteinExistence type="predicted"/>
<dbReference type="EMBL" id="FBSY01000017">
    <property type="protein sequence ID" value="CUW16015.1"/>
    <property type="molecule type" value="Genomic_DNA"/>
</dbReference>
<dbReference type="SUPFAM" id="SSF52540">
    <property type="entry name" value="P-loop containing nucleoside triphosphate hydrolases"/>
    <property type="match status" value="1"/>
</dbReference>
<reference evidence="1 2" key="1">
    <citation type="submission" date="2015-12" db="EMBL/GenBank/DDBJ databases">
        <authorList>
            <person name="Andreevskaya M."/>
        </authorList>
    </citation>
    <scope>NUCLEOTIDE SEQUENCE [LARGE SCALE GENOMIC DNA]</scope>
    <source>
        <strain evidence="1 2">C122c</strain>
    </source>
</reference>
<evidence type="ECO:0000313" key="2">
    <source>
        <dbReference type="Proteomes" id="UP000199271"/>
    </source>
</evidence>